<dbReference type="Proteomes" id="UP000646776">
    <property type="component" value="Unassembled WGS sequence"/>
</dbReference>
<keyword evidence="3" id="KW-1185">Reference proteome</keyword>
<name>A0A918LZ15_9ACTN</name>
<dbReference type="AlphaFoldDB" id="A0A918LZ15"/>
<evidence type="ECO:0008006" key="4">
    <source>
        <dbReference type="Google" id="ProtNLM"/>
    </source>
</evidence>
<dbReference type="EMBL" id="BMSA01000025">
    <property type="protein sequence ID" value="GGT79913.1"/>
    <property type="molecule type" value="Genomic_DNA"/>
</dbReference>
<proteinExistence type="predicted"/>
<evidence type="ECO:0000256" key="1">
    <source>
        <dbReference type="SAM" id="MobiDB-lite"/>
    </source>
</evidence>
<feature type="region of interest" description="Disordered" evidence="1">
    <location>
        <begin position="181"/>
        <end position="205"/>
    </location>
</feature>
<evidence type="ECO:0000313" key="3">
    <source>
        <dbReference type="Proteomes" id="UP000646776"/>
    </source>
</evidence>
<comment type="caution">
    <text evidence="2">The sequence shown here is derived from an EMBL/GenBank/DDBJ whole genome shotgun (WGS) entry which is preliminary data.</text>
</comment>
<feature type="region of interest" description="Disordered" evidence="1">
    <location>
        <begin position="77"/>
        <end position="99"/>
    </location>
</feature>
<feature type="region of interest" description="Disordered" evidence="1">
    <location>
        <begin position="112"/>
        <end position="136"/>
    </location>
</feature>
<evidence type="ECO:0000313" key="2">
    <source>
        <dbReference type="EMBL" id="GGT79913.1"/>
    </source>
</evidence>
<accession>A0A918LZ15</accession>
<protein>
    <recommendedName>
        <fullName evidence="4">Lipoprotein</fullName>
    </recommendedName>
</protein>
<dbReference type="PROSITE" id="PS51257">
    <property type="entry name" value="PROKAR_LIPOPROTEIN"/>
    <property type="match status" value="1"/>
</dbReference>
<gene>
    <name evidence="2" type="ORF">GCM10010226_67870</name>
</gene>
<dbReference type="RefSeq" id="WP_189716245.1">
    <property type="nucleotide sequence ID" value="NZ_BMSA01000025.1"/>
</dbReference>
<organism evidence="2 3">
    <name type="scientific">Streptomyces phaeofaciens</name>
    <dbReference type="NCBI Taxonomy" id="68254"/>
    <lineage>
        <taxon>Bacteria</taxon>
        <taxon>Bacillati</taxon>
        <taxon>Actinomycetota</taxon>
        <taxon>Actinomycetes</taxon>
        <taxon>Kitasatosporales</taxon>
        <taxon>Streptomycetaceae</taxon>
        <taxon>Streptomyces</taxon>
    </lineage>
</organism>
<reference evidence="2" key="1">
    <citation type="journal article" date="2014" name="Int. J. Syst. Evol. Microbiol.">
        <title>Complete genome sequence of Corynebacterium casei LMG S-19264T (=DSM 44701T), isolated from a smear-ripened cheese.</title>
        <authorList>
            <consortium name="US DOE Joint Genome Institute (JGI-PGF)"/>
            <person name="Walter F."/>
            <person name="Albersmeier A."/>
            <person name="Kalinowski J."/>
            <person name="Ruckert C."/>
        </authorList>
    </citation>
    <scope>NUCLEOTIDE SEQUENCE</scope>
    <source>
        <strain evidence="2">JCM 4125</strain>
    </source>
</reference>
<feature type="compositionally biased region" description="Polar residues" evidence="1">
    <location>
        <begin position="83"/>
        <end position="95"/>
    </location>
</feature>
<reference evidence="2" key="2">
    <citation type="submission" date="2020-09" db="EMBL/GenBank/DDBJ databases">
        <authorList>
            <person name="Sun Q."/>
            <person name="Ohkuma M."/>
        </authorList>
    </citation>
    <scope>NUCLEOTIDE SEQUENCE</scope>
    <source>
        <strain evidence="2">JCM 4125</strain>
    </source>
</reference>
<sequence length="205" mass="21112">MSRPRTGRRTGAVAVASGMLLLGGCGIQGTDVIEAGGPATVQAFVDHDTEMLLFFHSRDGGISPVIRYPKSTVEYGPDGGMVSEQNSAGQGSTDQDGVPVPTEKVILALLSGPDDDDRKAGLSTSLPSAPSAGTLRVKVSPGGETVTTELPIALDGLDRTGLRQLFCTIAYSHDENGRATVRLSGTDGASTSGTCDLDPTPSRQP</sequence>